<comment type="caution">
    <text evidence="1">The sequence shown here is derived from an EMBL/GenBank/DDBJ whole genome shotgun (WGS) entry which is preliminary data.</text>
</comment>
<reference evidence="1 2" key="1">
    <citation type="submission" date="2021-07" db="EMBL/GenBank/DDBJ databases">
        <authorList>
            <person name="Palmer J.M."/>
        </authorList>
    </citation>
    <scope>NUCLEOTIDE SEQUENCE [LARGE SCALE GENOMIC DNA]</scope>
    <source>
        <strain evidence="1 2">AT_MEX2019</strain>
        <tissue evidence="1">Muscle</tissue>
    </source>
</reference>
<evidence type="ECO:0000313" key="1">
    <source>
        <dbReference type="EMBL" id="MED6257341.1"/>
    </source>
</evidence>
<keyword evidence="2" id="KW-1185">Reference proteome</keyword>
<evidence type="ECO:0000313" key="2">
    <source>
        <dbReference type="Proteomes" id="UP001345963"/>
    </source>
</evidence>
<accession>A0ABU7C567</accession>
<name>A0ABU7C567_9TELE</name>
<dbReference type="EMBL" id="JAHUTI010079085">
    <property type="protein sequence ID" value="MED6257341.1"/>
    <property type="molecule type" value="Genomic_DNA"/>
</dbReference>
<sequence length="94" mass="10009">MLGDANLKRSAGVRFAPSCVLRLKHACVNEAVSCYKSSPSSPLPSAALHPSVDDSSSFLGLSRQPQHPSTLCFSSIFSTLESIHFSKASRVCQA</sequence>
<protein>
    <submittedName>
        <fullName evidence="1">Uncharacterized protein</fullName>
    </submittedName>
</protein>
<dbReference type="Proteomes" id="UP001345963">
    <property type="component" value="Unassembled WGS sequence"/>
</dbReference>
<organism evidence="1 2">
    <name type="scientific">Ataeniobius toweri</name>
    <dbReference type="NCBI Taxonomy" id="208326"/>
    <lineage>
        <taxon>Eukaryota</taxon>
        <taxon>Metazoa</taxon>
        <taxon>Chordata</taxon>
        <taxon>Craniata</taxon>
        <taxon>Vertebrata</taxon>
        <taxon>Euteleostomi</taxon>
        <taxon>Actinopterygii</taxon>
        <taxon>Neopterygii</taxon>
        <taxon>Teleostei</taxon>
        <taxon>Neoteleostei</taxon>
        <taxon>Acanthomorphata</taxon>
        <taxon>Ovalentaria</taxon>
        <taxon>Atherinomorphae</taxon>
        <taxon>Cyprinodontiformes</taxon>
        <taxon>Goodeidae</taxon>
        <taxon>Ataeniobius</taxon>
    </lineage>
</organism>
<proteinExistence type="predicted"/>
<gene>
    <name evidence="1" type="ORF">ATANTOWER_019467</name>
</gene>